<evidence type="ECO:0000259" key="1">
    <source>
        <dbReference type="Pfam" id="PF11716"/>
    </source>
</evidence>
<evidence type="ECO:0000313" key="2">
    <source>
        <dbReference type="EMBL" id="QAY62213.1"/>
    </source>
</evidence>
<keyword evidence="2" id="KW-0670">Pyruvate</keyword>
<accession>A0A4P6EKP1</accession>
<dbReference type="NCBIfam" id="TIGR03083">
    <property type="entry name" value="maleylpyruvate isomerase family mycothiol-dependent enzyme"/>
    <property type="match status" value="1"/>
</dbReference>
<reference evidence="2 3" key="1">
    <citation type="submission" date="2019-01" db="EMBL/GenBank/DDBJ databases">
        <title>Genome sequencing of strain 2JSPR-7.</title>
        <authorList>
            <person name="Heo J."/>
            <person name="Kim S.-J."/>
            <person name="Kim J.-S."/>
            <person name="Hong S.-B."/>
            <person name="Kwon S.-W."/>
        </authorList>
    </citation>
    <scope>NUCLEOTIDE SEQUENCE [LARGE SCALE GENOMIC DNA]</scope>
    <source>
        <strain evidence="2 3">2JSPR-7</strain>
    </source>
</reference>
<dbReference type="AlphaFoldDB" id="A0A4P6EKP1"/>
<dbReference type="SUPFAM" id="SSF55718">
    <property type="entry name" value="SCP-like"/>
    <property type="match status" value="1"/>
</dbReference>
<sequence>MSAATGADGVTWTNEDEARALLRARQGAGARYDSPDAPRRDLAWARRGTAYFARVLASLTDDELYEPSLLPGWTRAHVISHVGYNARALTRLVSWARTGVETPMYRSAEQRGREIERGSTLPARALRFLFAHAEVHLNVEWRDVAEGQWENQVVTIQGRTVPVRETAWMRTREVWVHAMDLDTDAASYRDVPPDLLDALLADVLRAWDRRGEQVDLVLALTDRTTPVTVGTAALAPTVTGTTADVVRWLTGRGARRLTAGGPGAPLPTIPRWF</sequence>
<feature type="domain" description="Mycothiol-dependent maleylpyruvate isomerase metal-binding" evidence="1">
    <location>
        <begin position="46"/>
        <end position="181"/>
    </location>
</feature>
<dbReference type="InterPro" id="IPR024344">
    <property type="entry name" value="MDMPI_metal-binding"/>
</dbReference>
<keyword evidence="3" id="KW-1185">Reference proteome</keyword>
<dbReference type="Gene3D" id="1.20.120.450">
    <property type="entry name" value="dinb family like domain"/>
    <property type="match status" value="1"/>
</dbReference>
<dbReference type="InterPro" id="IPR034660">
    <property type="entry name" value="DinB/YfiT-like"/>
</dbReference>
<dbReference type="InterPro" id="IPR036527">
    <property type="entry name" value="SCP2_sterol-bd_dom_sf"/>
</dbReference>
<dbReference type="RefSeq" id="WP_129202137.1">
    <property type="nucleotide sequence ID" value="NZ_CP035495.1"/>
</dbReference>
<dbReference type="Pfam" id="PF11716">
    <property type="entry name" value="MDMPI_N"/>
    <property type="match status" value="1"/>
</dbReference>
<dbReference type="KEGG" id="xyl:ET495_01795"/>
<keyword evidence="2" id="KW-0413">Isomerase</keyword>
<proteinExistence type="predicted"/>
<dbReference type="GO" id="GO:0046872">
    <property type="term" value="F:metal ion binding"/>
    <property type="evidence" value="ECO:0007669"/>
    <property type="project" value="InterPro"/>
</dbReference>
<dbReference type="OrthoDB" id="5118203at2"/>
<gene>
    <name evidence="2" type="ORF">ET495_01795</name>
</gene>
<organism evidence="2 3">
    <name type="scientific">Xylanimonas allomyrinae</name>
    <dbReference type="NCBI Taxonomy" id="2509459"/>
    <lineage>
        <taxon>Bacteria</taxon>
        <taxon>Bacillati</taxon>
        <taxon>Actinomycetota</taxon>
        <taxon>Actinomycetes</taxon>
        <taxon>Micrococcales</taxon>
        <taxon>Promicromonosporaceae</taxon>
        <taxon>Xylanimonas</taxon>
    </lineage>
</organism>
<dbReference type="EMBL" id="CP035495">
    <property type="protein sequence ID" value="QAY62213.1"/>
    <property type="molecule type" value="Genomic_DNA"/>
</dbReference>
<protein>
    <submittedName>
        <fullName evidence="2">Maleylpyruvate isomerase family mycothiol-dependent enzyme</fullName>
    </submittedName>
</protein>
<dbReference type="Proteomes" id="UP000291758">
    <property type="component" value="Chromosome"/>
</dbReference>
<dbReference type="Gene3D" id="3.30.1050.20">
    <property type="match status" value="1"/>
</dbReference>
<dbReference type="InterPro" id="IPR017517">
    <property type="entry name" value="Maleyloyr_isom"/>
</dbReference>
<dbReference type="SUPFAM" id="SSF109854">
    <property type="entry name" value="DinB/YfiT-like putative metalloenzymes"/>
    <property type="match status" value="1"/>
</dbReference>
<evidence type="ECO:0000313" key="3">
    <source>
        <dbReference type="Proteomes" id="UP000291758"/>
    </source>
</evidence>
<name>A0A4P6EKP1_9MICO</name>
<dbReference type="GO" id="GO:0016853">
    <property type="term" value="F:isomerase activity"/>
    <property type="evidence" value="ECO:0007669"/>
    <property type="project" value="UniProtKB-KW"/>
</dbReference>